<feature type="compositionally biased region" description="Acidic residues" evidence="2">
    <location>
        <begin position="11"/>
        <end position="27"/>
    </location>
</feature>
<dbReference type="Pfam" id="PF25764">
    <property type="entry name" value="KIF21A_4th"/>
    <property type="match status" value="1"/>
</dbReference>
<feature type="non-terminal residue" evidence="3">
    <location>
        <position position="1"/>
    </location>
</feature>
<dbReference type="Proteomes" id="UP001054945">
    <property type="component" value="Unassembled WGS sequence"/>
</dbReference>
<evidence type="ECO:0000313" key="4">
    <source>
        <dbReference type="Proteomes" id="UP001054945"/>
    </source>
</evidence>
<sequence>DKGNEDLMNGDMDDDEGDEESSEESDSDEKSAAETCDLAELTHDISIKQKLIEALEQSQTRLRLMRRHYEEKAFAT</sequence>
<dbReference type="EMBL" id="BPLR01002524">
    <property type="protein sequence ID" value="GIX74751.1"/>
    <property type="molecule type" value="Genomic_DNA"/>
</dbReference>
<feature type="region of interest" description="Disordered" evidence="2">
    <location>
        <begin position="1"/>
        <end position="34"/>
    </location>
</feature>
<feature type="compositionally biased region" description="Low complexity" evidence="2">
    <location>
        <begin position="1"/>
        <end position="10"/>
    </location>
</feature>
<comment type="caution">
    <text evidence="3">The sequence shown here is derived from an EMBL/GenBank/DDBJ whole genome shotgun (WGS) entry which is preliminary data.</text>
</comment>
<proteinExistence type="predicted"/>
<evidence type="ECO:0000256" key="1">
    <source>
        <dbReference type="SAM" id="Coils"/>
    </source>
</evidence>
<evidence type="ECO:0000256" key="2">
    <source>
        <dbReference type="SAM" id="MobiDB-lite"/>
    </source>
</evidence>
<name>A0AAV4MRU6_CAEEX</name>
<evidence type="ECO:0000313" key="3">
    <source>
        <dbReference type="EMBL" id="GIX74751.1"/>
    </source>
</evidence>
<gene>
    <name evidence="3" type="ORF">CEXT_566801</name>
</gene>
<keyword evidence="4" id="KW-1185">Reference proteome</keyword>
<feature type="coiled-coil region" evidence="1">
    <location>
        <begin position="38"/>
        <end position="72"/>
    </location>
</feature>
<protein>
    <submittedName>
        <fullName evidence="3">Uncharacterized protein</fullName>
    </submittedName>
</protein>
<accession>A0AAV4MRU6</accession>
<keyword evidence="1" id="KW-0175">Coiled coil</keyword>
<dbReference type="AlphaFoldDB" id="A0AAV4MRU6"/>
<reference evidence="3 4" key="1">
    <citation type="submission" date="2021-06" db="EMBL/GenBank/DDBJ databases">
        <title>Caerostris extrusa draft genome.</title>
        <authorList>
            <person name="Kono N."/>
            <person name="Arakawa K."/>
        </authorList>
    </citation>
    <scope>NUCLEOTIDE SEQUENCE [LARGE SCALE GENOMIC DNA]</scope>
</reference>
<organism evidence="3 4">
    <name type="scientific">Caerostris extrusa</name>
    <name type="common">Bark spider</name>
    <name type="synonym">Caerostris bankana</name>
    <dbReference type="NCBI Taxonomy" id="172846"/>
    <lineage>
        <taxon>Eukaryota</taxon>
        <taxon>Metazoa</taxon>
        <taxon>Ecdysozoa</taxon>
        <taxon>Arthropoda</taxon>
        <taxon>Chelicerata</taxon>
        <taxon>Arachnida</taxon>
        <taxon>Araneae</taxon>
        <taxon>Araneomorphae</taxon>
        <taxon>Entelegynae</taxon>
        <taxon>Araneoidea</taxon>
        <taxon>Araneidae</taxon>
        <taxon>Caerostris</taxon>
    </lineage>
</organism>